<dbReference type="InterPro" id="IPR013087">
    <property type="entry name" value="Znf_C2H2_type"/>
</dbReference>
<protein>
    <recommendedName>
        <fullName evidence="10">C2H2-type domain-containing protein</fullName>
    </recommendedName>
</protein>
<keyword evidence="3 8" id="KW-0863">Zinc-finger</keyword>
<evidence type="ECO:0000313" key="12">
    <source>
        <dbReference type="Proteomes" id="UP000698800"/>
    </source>
</evidence>
<accession>A0A9P8I9H6</accession>
<dbReference type="PROSITE" id="PS50157">
    <property type="entry name" value="ZINC_FINGER_C2H2_2"/>
    <property type="match status" value="2"/>
</dbReference>
<feature type="compositionally biased region" description="Polar residues" evidence="9">
    <location>
        <begin position="195"/>
        <end position="231"/>
    </location>
</feature>
<evidence type="ECO:0000259" key="10">
    <source>
        <dbReference type="PROSITE" id="PS50157"/>
    </source>
</evidence>
<evidence type="ECO:0000256" key="1">
    <source>
        <dbReference type="ARBA" id="ARBA00004123"/>
    </source>
</evidence>
<dbReference type="AlphaFoldDB" id="A0A9P8I9H6"/>
<feature type="domain" description="C2H2-type" evidence="10">
    <location>
        <begin position="477"/>
        <end position="507"/>
    </location>
</feature>
<comment type="caution">
    <text evidence="11">The sequence shown here is derived from an EMBL/GenBank/DDBJ whole genome shotgun (WGS) entry which is preliminary data.</text>
</comment>
<keyword evidence="2" id="KW-0479">Metal-binding</keyword>
<feature type="region of interest" description="Disordered" evidence="9">
    <location>
        <begin position="266"/>
        <end position="299"/>
    </location>
</feature>
<feature type="region of interest" description="Disordered" evidence="9">
    <location>
        <begin position="195"/>
        <end position="251"/>
    </location>
</feature>
<keyword evidence="12" id="KW-1185">Reference proteome</keyword>
<feature type="compositionally biased region" description="Polar residues" evidence="9">
    <location>
        <begin position="164"/>
        <end position="180"/>
    </location>
</feature>
<gene>
    <name evidence="11" type="ORF">FGG08_002335</name>
</gene>
<dbReference type="OrthoDB" id="4748970at2759"/>
<dbReference type="InterPro" id="IPR051061">
    <property type="entry name" value="Zinc_finger_trans_reg"/>
</dbReference>
<evidence type="ECO:0000256" key="5">
    <source>
        <dbReference type="ARBA" id="ARBA00023015"/>
    </source>
</evidence>
<dbReference type="SMART" id="SM00355">
    <property type="entry name" value="ZnF_C2H2"/>
    <property type="match status" value="4"/>
</dbReference>
<dbReference type="GO" id="GO:0005634">
    <property type="term" value="C:nucleus"/>
    <property type="evidence" value="ECO:0007669"/>
    <property type="project" value="UniProtKB-SubCell"/>
</dbReference>
<organism evidence="11 12">
    <name type="scientific">Glutinoglossum americanum</name>
    <dbReference type="NCBI Taxonomy" id="1670608"/>
    <lineage>
        <taxon>Eukaryota</taxon>
        <taxon>Fungi</taxon>
        <taxon>Dikarya</taxon>
        <taxon>Ascomycota</taxon>
        <taxon>Pezizomycotina</taxon>
        <taxon>Geoglossomycetes</taxon>
        <taxon>Geoglossales</taxon>
        <taxon>Geoglossaceae</taxon>
        <taxon>Glutinoglossum</taxon>
    </lineage>
</organism>
<feature type="compositionally biased region" description="Polar residues" evidence="9">
    <location>
        <begin position="50"/>
        <end position="76"/>
    </location>
</feature>
<evidence type="ECO:0000256" key="8">
    <source>
        <dbReference type="PROSITE-ProRule" id="PRU00042"/>
    </source>
</evidence>
<dbReference type="PANTHER" id="PTHR46179">
    <property type="entry name" value="ZINC FINGER PROTEIN"/>
    <property type="match status" value="1"/>
</dbReference>
<feature type="compositionally biased region" description="Polar residues" evidence="9">
    <location>
        <begin position="239"/>
        <end position="250"/>
    </location>
</feature>
<name>A0A9P8I9H6_9PEZI</name>
<feature type="compositionally biased region" description="Low complexity" evidence="9">
    <location>
        <begin position="1"/>
        <end position="27"/>
    </location>
</feature>
<feature type="region of interest" description="Disordered" evidence="9">
    <location>
        <begin position="160"/>
        <end position="180"/>
    </location>
</feature>
<sequence length="511" mass="56412">MAGRSRNGSSNGRNKSRGGRSASTSSSEKQLPIEAFLPPQTGLATKRRCASSSRRPVESDSLSTRNLLASMAFQQRSSAGSSGGALHPDDTSVPGRPPPSSHTVGSKRPQSPRKYRQSTLATGRFHGGTVNQQPSTVAGHSSTPLISTSMLLLPDLEQLPRDAPSSTASKRTFSQLPTKYTQSKLTTNSFYQQANDAQRSPSIPGNSFAWPSNRSSTSNGLPPSTPSSQLINRGHSMQPIMNGTRSQLNVPQIGRPKVMGFTTKLPRQLSPKVASPTVPGVEQDQSSTEELSEGSNPSKVSLELTATPATDNHARPWTFVRRTTTEGRLQLPPAEKLEATRALSENQPRCRYCLMYFVTDDALEKHINKKHPNGPTAECNWNNSGCDKRIRDPQQLKEHIRYEHEHAPPRHGNWAGPRIGGSVLRRCENCGDDFLLLRRHKPSCGNYHQCPVCNIRFSRTEGFGLHLKTHKTDRERFHCTWNGCCESYATRLGLQRHIRGFHNNESFLLLL</sequence>
<reference evidence="11" key="1">
    <citation type="submission" date="2021-03" db="EMBL/GenBank/DDBJ databases">
        <title>Comparative genomics and phylogenomic investigation of the class Geoglossomycetes provide insights into ecological specialization and systematics.</title>
        <authorList>
            <person name="Melie T."/>
            <person name="Pirro S."/>
            <person name="Miller A.N."/>
            <person name="Quandt A."/>
        </authorList>
    </citation>
    <scope>NUCLEOTIDE SEQUENCE</scope>
    <source>
        <strain evidence="11">GBOQ0MN5Z8</strain>
    </source>
</reference>
<dbReference type="Gene3D" id="3.30.160.60">
    <property type="entry name" value="Classic Zinc Finger"/>
    <property type="match status" value="2"/>
</dbReference>
<evidence type="ECO:0000313" key="11">
    <source>
        <dbReference type="EMBL" id="KAH0543379.1"/>
    </source>
</evidence>
<dbReference type="GO" id="GO:0006357">
    <property type="term" value="P:regulation of transcription by RNA polymerase II"/>
    <property type="evidence" value="ECO:0007669"/>
    <property type="project" value="TreeGrafter"/>
</dbReference>
<evidence type="ECO:0000256" key="2">
    <source>
        <dbReference type="ARBA" id="ARBA00022723"/>
    </source>
</evidence>
<evidence type="ECO:0000256" key="7">
    <source>
        <dbReference type="ARBA" id="ARBA00023242"/>
    </source>
</evidence>
<feature type="region of interest" description="Disordered" evidence="9">
    <location>
        <begin position="1"/>
        <end position="142"/>
    </location>
</feature>
<keyword evidence="4" id="KW-0862">Zinc</keyword>
<keyword evidence="6" id="KW-0804">Transcription</keyword>
<dbReference type="PANTHER" id="PTHR46179:SF13">
    <property type="entry name" value="C2H2-TYPE DOMAIN-CONTAINING PROTEIN"/>
    <property type="match status" value="1"/>
</dbReference>
<feature type="compositionally biased region" description="Polar residues" evidence="9">
    <location>
        <begin position="283"/>
        <end position="299"/>
    </location>
</feature>
<dbReference type="EMBL" id="JAGHQL010000034">
    <property type="protein sequence ID" value="KAH0543379.1"/>
    <property type="molecule type" value="Genomic_DNA"/>
</dbReference>
<feature type="domain" description="C2H2-type" evidence="10">
    <location>
        <begin position="448"/>
        <end position="475"/>
    </location>
</feature>
<dbReference type="GO" id="GO:0008270">
    <property type="term" value="F:zinc ion binding"/>
    <property type="evidence" value="ECO:0007669"/>
    <property type="project" value="UniProtKB-KW"/>
</dbReference>
<evidence type="ECO:0000256" key="9">
    <source>
        <dbReference type="SAM" id="MobiDB-lite"/>
    </source>
</evidence>
<dbReference type="Proteomes" id="UP000698800">
    <property type="component" value="Unassembled WGS sequence"/>
</dbReference>
<keyword evidence="7" id="KW-0539">Nucleus</keyword>
<evidence type="ECO:0000256" key="4">
    <source>
        <dbReference type="ARBA" id="ARBA00022833"/>
    </source>
</evidence>
<dbReference type="PROSITE" id="PS00028">
    <property type="entry name" value="ZINC_FINGER_C2H2_1"/>
    <property type="match status" value="3"/>
</dbReference>
<keyword evidence="5" id="KW-0805">Transcription regulation</keyword>
<proteinExistence type="predicted"/>
<comment type="subcellular location">
    <subcellularLocation>
        <location evidence="1">Nucleus</location>
    </subcellularLocation>
</comment>
<evidence type="ECO:0000256" key="6">
    <source>
        <dbReference type="ARBA" id="ARBA00023163"/>
    </source>
</evidence>
<feature type="compositionally biased region" description="Polar residues" evidence="9">
    <location>
        <begin position="129"/>
        <end position="142"/>
    </location>
</feature>
<evidence type="ECO:0000256" key="3">
    <source>
        <dbReference type="ARBA" id="ARBA00022771"/>
    </source>
</evidence>